<feature type="chain" id="PRO_5007737137" description="Prisilkin-39" evidence="1">
    <location>
        <begin position="25"/>
        <end position="218"/>
    </location>
</feature>
<feature type="signal peptide" evidence="1">
    <location>
        <begin position="1"/>
        <end position="24"/>
    </location>
</feature>
<proteinExistence type="evidence at transcript level"/>
<organism evidence="2">
    <name type="scientific">Ceratitis capitata</name>
    <name type="common">Mediterranean fruit fly</name>
    <name type="synonym">Tephritis capitata</name>
    <dbReference type="NCBI Taxonomy" id="7213"/>
    <lineage>
        <taxon>Eukaryota</taxon>
        <taxon>Metazoa</taxon>
        <taxon>Ecdysozoa</taxon>
        <taxon>Arthropoda</taxon>
        <taxon>Hexapoda</taxon>
        <taxon>Insecta</taxon>
        <taxon>Pterygota</taxon>
        <taxon>Neoptera</taxon>
        <taxon>Endopterygota</taxon>
        <taxon>Diptera</taxon>
        <taxon>Brachycera</taxon>
        <taxon>Muscomorpha</taxon>
        <taxon>Tephritoidea</taxon>
        <taxon>Tephritidae</taxon>
        <taxon>Ceratitis</taxon>
        <taxon>Ceratitis</taxon>
    </lineage>
</organism>
<sequence length="218" mass="23653">MFSILKLAVVLLCVGVLSTASISAEENTNGKSEPIQKDLATSATSAKLFNLGSLFGQNPGYGYGNGYGNNYYPSTYRPTTYYPYKTNYYPTNAYPSNYYPSNSGWSGSNYPNYASSSGYYPSAGGYGYNYGSTGTGYYPGTSTGTNILGGNGGYGGYGGNGGLPQYYGYWNPEYSGQRNRGYGYYANTDRYGLPRYDGGYNDRPYDGRGGYGTYRGYD</sequence>
<evidence type="ECO:0000313" key="2">
    <source>
        <dbReference type="EMBL" id="JAC00084.1"/>
    </source>
</evidence>
<evidence type="ECO:0008006" key="3">
    <source>
        <dbReference type="Google" id="ProtNLM"/>
    </source>
</evidence>
<dbReference type="OrthoDB" id="8069772at2759"/>
<reference evidence="2" key="2">
    <citation type="journal article" date="2014" name="BMC Genomics">
        <title>A genomic perspective to assessing quality of mass-reared SIT flies used in Mediterranean fruit fly (Ceratitis capitata) eradication in California.</title>
        <authorList>
            <person name="Calla B."/>
            <person name="Hall B."/>
            <person name="Hou S."/>
            <person name="Geib S.M."/>
        </authorList>
    </citation>
    <scope>NUCLEOTIDE SEQUENCE</scope>
</reference>
<name>W8BT41_CERCA</name>
<accession>W8BT41</accession>
<reference evidence="2" key="1">
    <citation type="submission" date="2013-07" db="EMBL/GenBank/DDBJ databases">
        <authorList>
            <person name="Geib S."/>
        </authorList>
    </citation>
    <scope>NUCLEOTIDE SEQUENCE</scope>
</reference>
<dbReference type="AlphaFoldDB" id="W8BT41"/>
<dbReference type="EMBL" id="GAMC01006473">
    <property type="protein sequence ID" value="JAC00083.1"/>
    <property type="molecule type" value="mRNA"/>
</dbReference>
<dbReference type="EMBL" id="GAMC01006472">
    <property type="protein sequence ID" value="JAC00084.1"/>
    <property type="molecule type" value="mRNA"/>
</dbReference>
<keyword evidence="1" id="KW-0732">Signal</keyword>
<evidence type="ECO:0000256" key="1">
    <source>
        <dbReference type="SAM" id="SignalP"/>
    </source>
</evidence>
<protein>
    <recommendedName>
        <fullName evidence="3">Prisilkin-39</fullName>
    </recommendedName>
</protein>